<evidence type="ECO:0000313" key="1">
    <source>
        <dbReference type="EMBL" id="QJI04273.1"/>
    </source>
</evidence>
<organism evidence="1">
    <name type="scientific">viral metagenome</name>
    <dbReference type="NCBI Taxonomy" id="1070528"/>
    <lineage>
        <taxon>unclassified sequences</taxon>
        <taxon>metagenomes</taxon>
        <taxon>organismal metagenomes</taxon>
    </lineage>
</organism>
<dbReference type="EMBL" id="MT145164">
    <property type="protein sequence ID" value="QJI04273.1"/>
    <property type="molecule type" value="Genomic_DNA"/>
</dbReference>
<reference evidence="1" key="1">
    <citation type="submission" date="2020-03" db="EMBL/GenBank/DDBJ databases">
        <title>The deep terrestrial virosphere.</title>
        <authorList>
            <person name="Holmfeldt K."/>
            <person name="Nilsson E."/>
            <person name="Simone D."/>
            <person name="Lopez-Fernandez M."/>
            <person name="Wu X."/>
            <person name="de Brujin I."/>
            <person name="Lundin D."/>
            <person name="Andersson A."/>
            <person name="Bertilsson S."/>
            <person name="Dopson M."/>
        </authorList>
    </citation>
    <scope>NUCLEOTIDE SEQUENCE</scope>
    <source>
        <strain evidence="1">TM448B07095</strain>
    </source>
</reference>
<accession>A0A6M3Y2I9</accession>
<proteinExistence type="predicted"/>
<protein>
    <submittedName>
        <fullName evidence="1">Uncharacterized protein</fullName>
    </submittedName>
</protein>
<dbReference type="AlphaFoldDB" id="A0A6M3Y2I9"/>
<sequence length="69" mass="7961">MEMEENKMTVQGTCTDVFIWAECGFEYFIQVSGVKGIKINPEGGRINIFFMTPRKLDELIEKLQELKGE</sequence>
<name>A0A6M3Y2I9_9ZZZZ</name>
<gene>
    <name evidence="1" type="ORF">TM448B07095_0009</name>
</gene>